<evidence type="ECO:0000313" key="3">
    <source>
        <dbReference type="EMBL" id="TRY72425.1"/>
    </source>
</evidence>
<dbReference type="OrthoDB" id="272681at2759"/>
<dbReference type="InterPro" id="IPR040632">
    <property type="entry name" value="Sulfotransfer_4"/>
</dbReference>
<dbReference type="PANTHER" id="PTHR36978:SF4">
    <property type="entry name" value="P-LOOP CONTAINING NUCLEOSIDE TRIPHOSPHATE HYDROLASE PROTEIN"/>
    <property type="match status" value="1"/>
</dbReference>
<dbReference type="PANTHER" id="PTHR36978">
    <property type="entry name" value="P-LOOP CONTAINING NUCLEOTIDE TRIPHOSPHATE HYDROLASE"/>
    <property type="match status" value="1"/>
</dbReference>
<dbReference type="Gene3D" id="3.40.50.300">
    <property type="entry name" value="P-loop containing nucleotide triphosphate hydrolases"/>
    <property type="match status" value="1"/>
</dbReference>
<dbReference type="SUPFAM" id="SSF52540">
    <property type="entry name" value="P-loop containing nucleoside triphosphate hydrolases"/>
    <property type="match status" value="1"/>
</dbReference>
<dbReference type="Pfam" id="PF17784">
    <property type="entry name" value="Sulfotransfer_4"/>
    <property type="match status" value="1"/>
</dbReference>
<evidence type="ECO:0000313" key="4">
    <source>
        <dbReference type="Proteomes" id="UP000318571"/>
    </source>
</evidence>
<sequence>MVLATFWFWIHSMLWPNHGIAPPIFPNATEFMVIGAGLQRTGTFSTRIALSKLLDGKCYHGFVGSMGWDSDFWLRATYNNLTDNDWHAVLPGQGYKAGVGEPISLFYEDLMRIFPEAKVILTQRASEKWYKSMTKAIIEPRNFLEEPPISWFFGFLGIVHAKQVMANLREEIRIKRKLNYTSWTAVEAGPDVAMDFFNEWNRQVIQKVPKERLLIYDVKEGWEPLCRFLNLPIPDEPFPRLNDYGTIEATVKGSYYGIVLGLPLSVILLLVWKSRCGKDLLHLVPKFLGRFIYGVAFCLGSKCLKTMKSASKAQKPPILKL</sequence>
<evidence type="ECO:0008006" key="5">
    <source>
        <dbReference type="Google" id="ProtNLM"/>
    </source>
</evidence>
<dbReference type="AlphaFoldDB" id="A0A553P405"/>
<reference evidence="3 4" key="1">
    <citation type="journal article" date="2018" name="Nat. Ecol. Evol.">
        <title>Genomic signatures of mitonuclear coevolution across populations of Tigriopus californicus.</title>
        <authorList>
            <person name="Barreto F.S."/>
            <person name="Watson E.T."/>
            <person name="Lima T.G."/>
            <person name="Willett C.S."/>
            <person name="Edmands S."/>
            <person name="Li W."/>
            <person name="Burton R.S."/>
        </authorList>
    </citation>
    <scope>NUCLEOTIDE SEQUENCE [LARGE SCALE GENOMIC DNA]</scope>
    <source>
        <strain evidence="3 4">San Diego</strain>
    </source>
</reference>
<dbReference type="EMBL" id="VCGU01000008">
    <property type="protein sequence ID" value="TRY72425.1"/>
    <property type="molecule type" value="Genomic_DNA"/>
</dbReference>
<comment type="caution">
    <text evidence="3">The sequence shown here is derived from an EMBL/GenBank/DDBJ whole genome shotgun (WGS) entry which is preliminary data.</text>
</comment>
<feature type="transmembrane region" description="Helical" evidence="1">
    <location>
        <begin position="253"/>
        <end position="272"/>
    </location>
</feature>
<dbReference type="STRING" id="6832.A0A553P405"/>
<organism evidence="3 4">
    <name type="scientific">Tigriopus californicus</name>
    <name type="common">Marine copepod</name>
    <dbReference type="NCBI Taxonomy" id="6832"/>
    <lineage>
        <taxon>Eukaryota</taxon>
        <taxon>Metazoa</taxon>
        <taxon>Ecdysozoa</taxon>
        <taxon>Arthropoda</taxon>
        <taxon>Crustacea</taxon>
        <taxon>Multicrustacea</taxon>
        <taxon>Hexanauplia</taxon>
        <taxon>Copepoda</taxon>
        <taxon>Harpacticoida</taxon>
        <taxon>Harpacticidae</taxon>
        <taxon>Tigriopus</taxon>
    </lineage>
</organism>
<protein>
    <recommendedName>
        <fullName evidence="5">Sulfotransferase domain-containing protein</fullName>
    </recommendedName>
</protein>
<name>A0A553P405_TIGCA</name>
<feature type="signal peptide" evidence="2">
    <location>
        <begin position="1"/>
        <end position="19"/>
    </location>
</feature>
<dbReference type="Proteomes" id="UP000318571">
    <property type="component" value="Chromosome 7"/>
</dbReference>
<keyword evidence="1" id="KW-0812">Transmembrane</keyword>
<evidence type="ECO:0000256" key="2">
    <source>
        <dbReference type="SAM" id="SignalP"/>
    </source>
</evidence>
<accession>A0A553P405</accession>
<keyword evidence="4" id="KW-1185">Reference proteome</keyword>
<proteinExistence type="predicted"/>
<evidence type="ECO:0000256" key="1">
    <source>
        <dbReference type="SAM" id="Phobius"/>
    </source>
</evidence>
<keyword evidence="1" id="KW-1133">Transmembrane helix</keyword>
<keyword evidence="1" id="KW-0472">Membrane</keyword>
<gene>
    <name evidence="3" type="ORF">TCAL_14902</name>
</gene>
<feature type="chain" id="PRO_5022193433" description="Sulfotransferase domain-containing protein" evidence="2">
    <location>
        <begin position="20"/>
        <end position="321"/>
    </location>
</feature>
<keyword evidence="2" id="KW-0732">Signal</keyword>
<dbReference type="OMA" id="TWGLRAD"/>
<dbReference type="InterPro" id="IPR027417">
    <property type="entry name" value="P-loop_NTPase"/>
</dbReference>